<evidence type="ECO:0000313" key="1">
    <source>
        <dbReference type="EMBL" id="DAB36310.1"/>
    </source>
</evidence>
<dbReference type="Proteomes" id="UP000231638">
    <property type="component" value="Unassembled WGS sequence"/>
</dbReference>
<dbReference type="EMBL" id="DLUG01000148">
    <property type="protein sequence ID" value="DAB36310.1"/>
    <property type="molecule type" value="Genomic_DNA"/>
</dbReference>
<dbReference type="STRING" id="366522.GCA_001548055_01845"/>
<reference evidence="1 2" key="1">
    <citation type="journal article" date="2017" name="Front. Microbiol.">
        <title>Comparative Genomic Analysis of the Class Epsilonproteobacteria and Proposed Reclassification to Epsilonbacteraeota (phyl. nov.).</title>
        <authorList>
            <person name="Waite D.W."/>
            <person name="Vanwonterghem I."/>
            <person name="Rinke C."/>
            <person name="Parks D.H."/>
            <person name="Zhang Y."/>
            <person name="Takai K."/>
            <person name="Sievert S.M."/>
            <person name="Simon J."/>
            <person name="Campbell B.J."/>
            <person name="Hanson T.E."/>
            <person name="Woyke T."/>
            <person name="Klotz M.G."/>
            <person name="Hugenholtz P."/>
        </authorList>
    </citation>
    <scope>NUCLEOTIDE SEQUENCE [LARGE SCALE GENOMIC DNA]</scope>
    <source>
        <strain evidence="1">UBA11420</strain>
    </source>
</reference>
<proteinExistence type="predicted"/>
<name>A0A2D3WB57_9BACT</name>
<evidence type="ECO:0000313" key="2">
    <source>
        <dbReference type="Proteomes" id="UP000231638"/>
    </source>
</evidence>
<feature type="non-terminal residue" evidence="1">
    <location>
        <position position="1"/>
    </location>
</feature>
<organism evidence="1 2">
    <name type="scientific">Sulfurospirillum cavolei</name>
    <dbReference type="NCBI Taxonomy" id="366522"/>
    <lineage>
        <taxon>Bacteria</taxon>
        <taxon>Pseudomonadati</taxon>
        <taxon>Campylobacterota</taxon>
        <taxon>Epsilonproteobacteria</taxon>
        <taxon>Campylobacterales</taxon>
        <taxon>Sulfurospirillaceae</taxon>
        <taxon>Sulfurospirillum</taxon>
    </lineage>
</organism>
<sequence>LISGIEDWLKDRIIDVAPEAFNGSAVSSTNLPEHRKSFMEVFLEQMSTFTHEISKFSKSNEKLHGISETLTSMKHSIESQHETLGTIVSLHRMHQNEVNRIAEAWAQRDENALKRREENHSEMTSLLNRQGEFVRQGNELLEHAKQTLEEMSQQLHTQGDTLVSLVDAEGKIIEGQKAFLTHHEHVARQSGETLSTINTGVVRVHEAVFAQHETLKAMGEHAIQEDQNAHTRHETLVQSIGALHETLGQEVDMLSSMANVRDANFLSLTSLLDQTSEKLSAINANIANNAAMLSAQELSQKEYFSSSLQENQKLYEAFERLHETLHVEIQTIENLRTIEETMHLDHQKNALEGLEILRVVSATINQTEQALNTLLGLEQTLMLEAKEAAASTHSAIGGIDRSLGAHRHALESILESQKSLATTYSTVHEEEHGTLQRIRDSLIEETQVVKEVLHTTQAYANRYETHALSQAQALTHLDERIAQATDISVEHAAQRKEFETTYFRHTEDEHVKIIAALDAKITSTQAHLESMAQSLKAIEEKVFAFDSSKMEHAASLSEDIKGFFASFFGKHSK</sequence>
<accession>A0A2D3WB57</accession>
<dbReference type="AlphaFoldDB" id="A0A2D3WB57"/>
<protein>
    <submittedName>
        <fullName evidence="1">Uncharacterized protein</fullName>
    </submittedName>
</protein>
<comment type="caution">
    <text evidence="1">The sequence shown here is derived from an EMBL/GenBank/DDBJ whole genome shotgun (WGS) entry which is preliminary data.</text>
</comment>
<gene>
    <name evidence="1" type="ORF">CFH80_05520</name>
</gene>